<evidence type="ECO:0000313" key="3">
    <source>
        <dbReference type="Proteomes" id="UP001300012"/>
    </source>
</evidence>
<sequence>MTLESQLIKSKVGAIFIPVSDIEKARNWYCLLLGLKPDFDIIAGHLCCIPMDNNGLNVVLDSKIYTKDAYFRTPTFHFNTDDIQESFDFMKGLGVELVTDIEHGHWFNFKDPDGNILMICKC</sequence>
<dbReference type="EMBL" id="JANQBD010000002">
    <property type="protein sequence ID" value="MCR8630479.1"/>
    <property type="molecule type" value="Genomic_DNA"/>
</dbReference>
<accession>A0ABT1YDI8</accession>
<gene>
    <name evidence="2" type="ORF">NV381_04585</name>
</gene>
<dbReference type="Gene3D" id="3.10.180.10">
    <property type="entry name" value="2,3-Dihydroxybiphenyl 1,2-Dioxygenase, domain 1"/>
    <property type="match status" value="1"/>
</dbReference>
<reference evidence="2 3" key="1">
    <citation type="submission" date="2022-08" db="EMBL/GenBank/DDBJ databases">
        <title>Paenibacillus endoradicis sp. nov., Paenibacillus radicibacter sp. nov and Paenibacillus pararadicis sp. nov., three cold-adapted plant growth-promoting bacteria isolated from root of Larix gmelinii in Great Khingan.</title>
        <authorList>
            <person name="Xue H."/>
        </authorList>
    </citation>
    <scope>NUCLEOTIDE SEQUENCE [LARGE SCALE GENOMIC DNA]</scope>
    <source>
        <strain evidence="2 3">N5-1-1-5</strain>
    </source>
</reference>
<name>A0ABT1YDI8_9BACL</name>
<feature type="domain" description="Glyoxalase/fosfomycin resistance/dioxygenase" evidence="1">
    <location>
        <begin position="13"/>
        <end position="118"/>
    </location>
</feature>
<dbReference type="Proteomes" id="UP001300012">
    <property type="component" value="Unassembled WGS sequence"/>
</dbReference>
<dbReference type="SUPFAM" id="SSF54593">
    <property type="entry name" value="Glyoxalase/Bleomycin resistance protein/Dihydroxybiphenyl dioxygenase"/>
    <property type="match status" value="1"/>
</dbReference>
<dbReference type="InterPro" id="IPR004360">
    <property type="entry name" value="Glyas_Fos-R_dOase_dom"/>
</dbReference>
<organism evidence="2 3">
    <name type="scientific">Paenibacillus radicis</name>
    <name type="common">ex Xue et al. 2023</name>
    <dbReference type="NCBI Taxonomy" id="2972489"/>
    <lineage>
        <taxon>Bacteria</taxon>
        <taxon>Bacillati</taxon>
        <taxon>Bacillota</taxon>
        <taxon>Bacilli</taxon>
        <taxon>Bacillales</taxon>
        <taxon>Paenibacillaceae</taxon>
        <taxon>Paenibacillus</taxon>
    </lineage>
</organism>
<protein>
    <submittedName>
        <fullName evidence="2">VOC family protein</fullName>
    </submittedName>
</protein>
<comment type="caution">
    <text evidence="2">The sequence shown here is derived from an EMBL/GenBank/DDBJ whole genome shotgun (WGS) entry which is preliminary data.</text>
</comment>
<dbReference type="Pfam" id="PF00903">
    <property type="entry name" value="Glyoxalase"/>
    <property type="match status" value="1"/>
</dbReference>
<evidence type="ECO:0000313" key="2">
    <source>
        <dbReference type="EMBL" id="MCR8630479.1"/>
    </source>
</evidence>
<proteinExistence type="predicted"/>
<dbReference type="InterPro" id="IPR029068">
    <property type="entry name" value="Glyas_Bleomycin-R_OHBP_Dase"/>
</dbReference>
<keyword evidence="3" id="KW-1185">Reference proteome</keyword>
<dbReference type="RefSeq" id="WP_258212088.1">
    <property type="nucleotide sequence ID" value="NZ_JANQBD010000002.1"/>
</dbReference>
<evidence type="ECO:0000259" key="1">
    <source>
        <dbReference type="Pfam" id="PF00903"/>
    </source>
</evidence>